<dbReference type="NCBIfam" id="NF003611">
    <property type="entry name" value="PRK05257.3-2"/>
    <property type="match status" value="1"/>
</dbReference>
<keyword evidence="4 8" id="KW-0816">Tricarboxylic acid cycle</keyword>
<dbReference type="NCBIfam" id="NF003608">
    <property type="entry name" value="PRK05257.2-4"/>
    <property type="match status" value="1"/>
</dbReference>
<comment type="pathway">
    <text evidence="3 8">Carbohydrate metabolism; tricarboxylic acid cycle; oxaloacetate from (S)-malate (quinone route): step 1/1.</text>
</comment>
<evidence type="ECO:0000256" key="4">
    <source>
        <dbReference type="ARBA" id="ARBA00022532"/>
    </source>
</evidence>
<keyword evidence="10" id="KW-1185">Reference proteome</keyword>
<dbReference type="GO" id="GO:0008924">
    <property type="term" value="F:L-malate dehydrogenase (quinone) activity"/>
    <property type="evidence" value="ECO:0007669"/>
    <property type="project" value="UniProtKB-UniRule"/>
</dbReference>
<name>A0A942US44_9BACI</name>
<keyword evidence="6 8" id="KW-0274">FAD</keyword>
<dbReference type="Gene3D" id="3.30.9.10">
    <property type="entry name" value="D-Amino Acid Oxidase, subunit A, domain 2"/>
    <property type="match status" value="1"/>
</dbReference>
<evidence type="ECO:0000256" key="1">
    <source>
        <dbReference type="ARBA" id="ARBA00001139"/>
    </source>
</evidence>
<evidence type="ECO:0000256" key="8">
    <source>
        <dbReference type="HAMAP-Rule" id="MF_00212"/>
    </source>
</evidence>
<dbReference type="EMBL" id="JAGYPN010000002">
    <property type="protein sequence ID" value="MBS4223763.1"/>
    <property type="molecule type" value="Genomic_DNA"/>
</dbReference>
<evidence type="ECO:0000256" key="2">
    <source>
        <dbReference type="ARBA" id="ARBA00001974"/>
    </source>
</evidence>
<protein>
    <recommendedName>
        <fullName evidence="8">Probable malate:quinone oxidoreductase</fullName>
        <ecNumber evidence="8">1.1.5.4</ecNumber>
    </recommendedName>
    <alternativeName>
        <fullName evidence="8">MQO</fullName>
    </alternativeName>
    <alternativeName>
        <fullName evidence="8">Malate dehydrogenase [quinone]</fullName>
    </alternativeName>
</protein>
<dbReference type="Pfam" id="PF06039">
    <property type="entry name" value="Mqo"/>
    <property type="match status" value="1"/>
</dbReference>
<reference evidence="9 10" key="1">
    <citation type="submission" date="2021-05" db="EMBL/GenBank/DDBJ databases">
        <title>Novel Bacillus species.</title>
        <authorList>
            <person name="Liu G."/>
        </authorList>
    </citation>
    <scope>NUCLEOTIDE SEQUENCE [LARGE SCALE GENOMIC DNA]</scope>
    <source>
        <strain evidence="9 10">FJAT-49682</strain>
    </source>
</reference>
<dbReference type="InterPro" id="IPR006231">
    <property type="entry name" value="MQO"/>
</dbReference>
<dbReference type="EC" id="1.1.5.4" evidence="8"/>
<dbReference type="InterPro" id="IPR036188">
    <property type="entry name" value="FAD/NAD-bd_sf"/>
</dbReference>
<evidence type="ECO:0000256" key="3">
    <source>
        <dbReference type="ARBA" id="ARBA00005012"/>
    </source>
</evidence>
<dbReference type="NCBIfam" id="NF003604">
    <property type="entry name" value="PRK05257.1-3"/>
    <property type="match status" value="1"/>
</dbReference>
<dbReference type="Gene3D" id="3.50.50.60">
    <property type="entry name" value="FAD/NAD(P)-binding domain"/>
    <property type="match status" value="1"/>
</dbReference>
<dbReference type="PANTHER" id="PTHR43104:SF2">
    <property type="entry name" value="L-2-HYDROXYGLUTARATE DEHYDROGENASE, MITOCHONDRIAL"/>
    <property type="match status" value="1"/>
</dbReference>
<evidence type="ECO:0000313" key="9">
    <source>
        <dbReference type="EMBL" id="MBS4223763.1"/>
    </source>
</evidence>
<gene>
    <name evidence="8" type="primary">mqo</name>
    <name evidence="9" type="ORF">KHA91_13485</name>
</gene>
<dbReference type="NCBIfam" id="NF003605">
    <property type="entry name" value="PRK05257.1-4"/>
    <property type="match status" value="1"/>
</dbReference>
<accession>A0A942US44</accession>
<evidence type="ECO:0000256" key="6">
    <source>
        <dbReference type="ARBA" id="ARBA00022827"/>
    </source>
</evidence>
<comment type="cofactor">
    <cofactor evidence="2 8">
        <name>FAD</name>
        <dbReference type="ChEBI" id="CHEBI:57692"/>
    </cofactor>
</comment>
<dbReference type="SUPFAM" id="SSF51905">
    <property type="entry name" value="FAD/NAD(P)-binding domain"/>
    <property type="match status" value="1"/>
</dbReference>
<dbReference type="NCBIfam" id="NF003603">
    <property type="entry name" value="PRK05257.1-1"/>
    <property type="match status" value="1"/>
</dbReference>
<dbReference type="GO" id="GO:0006099">
    <property type="term" value="P:tricarboxylic acid cycle"/>
    <property type="evidence" value="ECO:0007669"/>
    <property type="project" value="UniProtKB-UniRule"/>
</dbReference>
<keyword evidence="5 8" id="KW-0285">Flavoprotein</keyword>
<comment type="caution">
    <text evidence="9">The sequence shown here is derived from an EMBL/GenBank/DDBJ whole genome shotgun (WGS) entry which is preliminary data.</text>
</comment>
<evidence type="ECO:0000313" key="10">
    <source>
        <dbReference type="Proteomes" id="UP000676456"/>
    </source>
</evidence>
<organism evidence="9 10">
    <name type="scientific">Lederbergia citrea</name>
    <dbReference type="NCBI Taxonomy" id="2833581"/>
    <lineage>
        <taxon>Bacteria</taxon>
        <taxon>Bacillati</taxon>
        <taxon>Bacillota</taxon>
        <taxon>Bacilli</taxon>
        <taxon>Bacillales</taxon>
        <taxon>Bacillaceae</taxon>
        <taxon>Lederbergia</taxon>
    </lineage>
</organism>
<evidence type="ECO:0000256" key="7">
    <source>
        <dbReference type="ARBA" id="ARBA00023002"/>
    </source>
</evidence>
<dbReference type="Proteomes" id="UP000676456">
    <property type="component" value="Unassembled WGS sequence"/>
</dbReference>
<proteinExistence type="inferred from homology"/>
<dbReference type="RefSeq" id="WP_213098743.1">
    <property type="nucleotide sequence ID" value="NZ_JAGYPK010000002.1"/>
</dbReference>
<dbReference type="NCBIfam" id="TIGR01320">
    <property type="entry name" value="mal_quin_oxido"/>
    <property type="match status" value="1"/>
</dbReference>
<evidence type="ECO:0000256" key="5">
    <source>
        <dbReference type="ARBA" id="ARBA00022630"/>
    </source>
</evidence>
<comment type="similarity">
    <text evidence="8">Belongs to the MQO family.</text>
</comment>
<dbReference type="PANTHER" id="PTHR43104">
    <property type="entry name" value="L-2-HYDROXYGLUTARATE DEHYDROGENASE, MITOCHONDRIAL"/>
    <property type="match status" value="1"/>
</dbReference>
<dbReference type="AlphaFoldDB" id="A0A942US44"/>
<keyword evidence="7 8" id="KW-0560">Oxidoreductase</keyword>
<dbReference type="HAMAP" id="MF_00212">
    <property type="entry name" value="MQO"/>
    <property type="match status" value="1"/>
</dbReference>
<sequence length="504" mass="55347">MSIRQTTTDVILIGAGIMSATLGTLLKELVPDWKITVFEKLENPGEESSNEWNNAGTGHAALCELNYTPQKSDGSIDISKAVNVNEQFQLSRQFWSYLVNSDLISNPQDFIMPIPHMSLVEGEENANFLKKRFEALSTNPLFQGMEFSDDPEQLKEWIPLIMEGRTTNEPIAATKIDSGTDVNFGALNRMLIEHLKSQNVRVNYKHNIKDIKRTSEGLWEVKVQNVDSGKIEYHTAKFIFIGAGGGSLPLLQKTGIPESKHIGGFPVSGLFLACNNQDVVEKHHGKVYGKAKVGAPPMSVPHLDTRYIDNKKSLLFGPFAGFSPKFLKTGSNFDLICSVKPYNVLTMLAAGVKELSLTKYLIQQVLLSNEKRMDELREFIPTAKSEDWEVVVAGQRVQVIKDTEAGGKGTLQFGTEVVTASDGSIAALLGASPGASTAVHVMLEVLGKCFPQHMREWEPKIKEMIPSYGLSLAENPELFQEIHASTAKALGLSEKAQLQAVGGS</sequence>
<dbReference type="NCBIfam" id="NF003606">
    <property type="entry name" value="PRK05257.2-1"/>
    <property type="match status" value="1"/>
</dbReference>
<dbReference type="NCBIfam" id="NF003610">
    <property type="entry name" value="PRK05257.3-1"/>
    <property type="match status" value="1"/>
</dbReference>
<dbReference type="GO" id="GO:0047545">
    <property type="term" value="F:(S)-2-hydroxyglutarate dehydrogenase activity"/>
    <property type="evidence" value="ECO:0007669"/>
    <property type="project" value="TreeGrafter"/>
</dbReference>
<dbReference type="NCBIfam" id="NF009875">
    <property type="entry name" value="PRK13339.1"/>
    <property type="match status" value="1"/>
</dbReference>
<comment type="catalytic activity">
    <reaction evidence="1 8">
        <text>(S)-malate + a quinone = a quinol + oxaloacetate</text>
        <dbReference type="Rhea" id="RHEA:46012"/>
        <dbReference type="ChEBI" id="CHEBI:15589"/>
        <dbReference type="ChEBI" id="CHEBI:16452"/>
        <dbReference type="ChEBI" id="CHEBI:24646"/>
        <dbReference type="ChEBI" id="CHEBI:132124"/>
        <dbReference type="EC" id="1.1.5.4"/>
    </reaction>
</comment>